<comment type="caution">
    <text evidence="1">The sequence shown here is derived from an EMBL/GenBank/DDBJ whole genome shotgun (WGS) entry which is preliminary data.</text>
</comment>
<dbReference type="EMBL" id="QUSF01000015">
    <property type="protein sequence ID" value="RLW03829.1"/>
    <property type="molecule type" value="Genomic_DNA"/>
</dbReference>
<accession>A0A3L8SM05</accession>
<gene>
    <name evidence="1" type="ORF">DV515_00006497</name>
</gene>
<dbReference type="Proteomes" id="UP000276834">
    <property type="component" value="Unassembled WGS sequence"/>
</dbReference>
<evidence type="ECO:0000313" key="2">
    <source>
        <dbReference type="Proteomes" id="UP000276834"/>
    </source>
</evidence>
<organism evidence="1 2">
    <name type="scientific">Chloebia gouldiae</name>
    <name type="common">Gouldian finch</name>
    <name type="synonym">Erythrura gouldiae</name>
    <dbReference type="NCBI Taxonomy" id="44316"/>
    <lineage>
        <taxon>Eukaryota</taxon>
        <taxon>Metazoa</taxon>
        <taxon>Chordata</taxon>
        <taxon>Craniata</taxon>
        <taxon>Vertebrata</taxon>
        <taxon>Euteleostomi</taxon>
        <taxon>Archelosauria</taxon>
        <taxon>Archosauria</taxon>
        <taxon>Dinosauria</taxon>
        <taxon>Saurischia</taxon>
        <taxon>Theropoda</taxon>
        <taxon>Coelurosauria</taxon>
        <taxon>Aves</taxon>
        <taxon>Neognathae</taxon>
        <taxon>Neoaves</taxon>
        <taxon>Telluraves</taxon>
        <taxon>Australaves</taxon>
        <taxon>Passeriformes</taxon>
        <taxon>Passeroidea</taxon>
        <taxon>Passeridae</taxon>
        <taxon>Chloebia</taxon>
    </lineage>
</organism>
<protein>
    <submittedName>
        <fullName evidence="1">Uncharacterized protein</fullName>
    </submittedName>
</protein>
<evidence type="ECO:0000313" key="1">
    <source>
        <dbReference type="EMBL" id="RLW03829.1"/>
    </source>
</evidence>
<dbReference type="AlphaFoldDB" id="A0A3L8SM05"/>
<proteinExistence type="predicted"/>
<sequence length="74" mass="8492">MQLRLEQRVKMLLSATERVLPAANRVCISLENTQKKREEKAVSCFYLQAGLVTPQLSARESQRITFWLVMVPAD</sequence>
<reference evidence="1 2" key="1">
    <citation type="journal article" date="2018" name="Proc. R. Soc. B">
        <title>A non-coding region near Follistatin controls head colour polymorphism in the Gouldian finch.</title>
        <authorList>
            <person name="Toomey M.B."/>
            <person name="Marques C.I."/>
            <person name="Andrade P."/>
            <person name="Araujo P.M."/>
            <person name="Sabatino S."/>
            <person name="Gazda M.A."/>
            <person name="Afonso S."/>
            <person name="Lopes R.J."/>
            <person name="Corbo J.C."/>
            <person name="Carneiro M."/>
        </authorList>
    </citation>
    <scope>NUCLEOTIDE SEQUENCE [LARGE SCALE GENOMIC DNA]</scope>
    <source>
        <strain evidence="1">Red01</strain>
        <tissue evidence="1">Muscle</tissue>
    </source>
</reference>
<keyword evidence="2" id="KW-1185">Reference proteome</keyword>
<feature type="non-terminal residue" evidence="1">
    <location>
        <position position="74"/>
    </location>
</feature>
<name>A0A3L8SM05_CHLGU</name>